<evidence type="ECO:0000259" key="5">
    <source>
        <dbReference type="PROSITE" id="PS51194"/>
    </source>
</evidence>
<protein>
    <submittedName>
        <fullName evidence="6">ATP-dependent helicase</fullName>
    </submittedName>
</protein>
<name>A0A1W6K268_9CREN</name>
<dbReference type="SMART" id="SM00487">
    <property type="entry name" value="DEXDc"/>
    <property type="match status" value="1"/>
</dbReference>
<dbReference type="InterPro" id="IPR027417">
    <property type="entry name" value="P-loop_NTPase"/>
</dbReference>
<dbReference type="RefSeq" id="WP_148692378.1">
    <property type="nucleotide sequence ID" value="NZ_CP020477.1"/>
</dbReference>
<sequence length="920" mass="105415">MATLNRRLVDLMKEKNWKGMTEVQQKALNPILSGKNTLIIAPTGFGKTEAALLPVLSSMLDNDVKPVAVLYITPLKALINDLTLRIEWWASKLNYYVNRKHGEVPQKEKNLRLKRVPHILVTTPEGLEIDLDWATKFRENYKNIRWVIVDEIHELIGSKRGVQLSILLERLKDFSNYDFQRIGLSATIQDEDLVSSFLFGSSNRESEIVRIKDKKVFELNIVKLNSSSDVWKDAAKYIVNSAEKPTLIFTNSRFLTERLHEELEEYSDEFFVHHSSISREGKSLVEDNLRNGKAKGVICTKTLELGIDIGDIKKIIMFRPPSSVSSFLQRLGRSGHNILGIAKGEIICLYDFDVLEAYAIRSLAKKGKVEKTSICRPLDVASREILGIILQYGEIEKSKVFKIITSSYSFRDLSEESFDELINYLSKNNLVTINGDKLSIGKFFFKLWNFNKNRNYSWSRNFSEFFSLINNNDTFLLRWKDKNIGEIDAIYVYKHIRSGDTIRIGGKLWKISKINTNTMSIDVIPSDGGEGEIPVWRGDGISKSYLIPKEIEKLLKSRESSIADIKKILEKYKSRNLPLPSSNVITVEKNEKETIYSTLINEKVANTIAHILLYLATAKDSLNSYARYSIYGFSVSYTEKDLLKEIVKINDKKLKKLIIKSILRSPLFISTLKEIQVSFGKVGKVSKGEDNLLLKEALRQTISKYFSIKKTLEYIKLLKEGKIQVINYEGSLPLSEAVLMQAPIKPWINNITSIIYETLKGGAYTVSELSDSLGISSKSIESKLKQMRKPDSKYRIVSFIDVDSRETRWCILDELEEIVHSCDFYTSFNAINDNETFIASLRSLNSSTTTELIFKPKEILNNIEEIRRRIPFEEIGEIRINDPVDPLVYNISPRFYYINKKVAPYILLNAVAYIQNMKYS</sequence>
<keyword evidence="7" id="KW-1185">Reference proteome</keyword>
<dbReference type="InterPro" id="IPR052511">
    <property type="entry name" value="ATP-dep_Helicase"/>
</dbReference>
<dbReference type="PIRSF" id="PIRSF037307">
    <property type="entry name" value="Lhr-like_helic_prd"/>
    <property type="match status" value="1"/>
</dbReference>
<evidence type="ECO:0000256" key="1">
    <source>
        <dbReference type="ARBA" id="ARBA00022741"/>
    </source>
</evidence>
<dbReference type="STRING" id="282676.B6F84_11535"/>
<feature type="domain" description="Helicase C-terminal" evidence="5">
    <location>
        <begin position="233"/>
        <end position="386"/>
    </location>
</feature>
<dbReference type="Pfam" id="PF00270">
    <property type="entry name" value="DEAD"/>
    <property type="match status" value="1"/>
</dbReference>
<dbReference type="InterPro" id="IPR014001">
    <property type="entry name" value="Helicase_ATP-bd"/>
</dbReference>
<evidence type="ECO:0000256" key="3">
    <source>
        <dbReference type="ARBA" id="ARBA00093467"/>
    </source>
</evidence>
<dbReference type="InterPro" id="IPR017170">
    <property type="entry name" value="Lhr-like"/>
</dbReference>
<dbReference type="GO" id="GO:0016887">
    <property type="term" value="F:ATP hydrolysis activity"/>
    <property type="evidence" value="ECO:0007669"/>
    <property type="project" value="TreeGrafter"/>
</dbReference>
<dbReference type="PROSITE" id="PS51192">
    <property type="entry name" value="HELICASE_ATP_BIND_1"/>
    <property type="match status" value="1"/>
</dbReference>
<dbReference type="KEGG" id="aman:B6F84_11535"/>
<accession>A0A1W6K268</accession>
<dbReference type="Proteomes" id="UP000193404">
    <property type="component" value="Chromosome"/>
</dbReference>
<dbReference type="InterPro" id="IPR001650">
    <property type="entry name" value="Helicase_C-like"/>
</dbReference>
<feature type="domain" description="Helicase ATP-binding" evidence="4">
    <location>
        <begin position="28"/>
        <end position="206"/>
    </location>
</feature>
<dbReference type="PANTHER" id="PTHR47962:SF5">
    <property type="entry name" value="ATP-DEPENDENT HELICASE LHR-RELATED"/>
    <property type="match status" value="1"/>
</dbReference>
<dbReference type="GO" id="GO:0005524">
    <property type="term" value="F:ATP binding"/>
    <property type="evidence" value="ECO:0007669"/>
    <property type="project" value="UniProtKB-KW"/>
</dbReference>
<dbReference type="PANTHER" id="PTHR47962">
    <property type="entry name" value="ATP-DEPENDENT HELICASE LHR-RELATED-RELATED"/>
    <property type="match status" value="1"/>
</dbReference>
<dbReference type="InterPro" id="IPR011545">
    <property type="entry name" value="DEAD/DEAH_box_helicase_dom"/>
</dbReference>
<evidence type="ECO:0000256" key="2">
    <source>
        <dbReference type="ARBA" id="ARBA00022840"/>
    </source>
</evidence>
<dbReference type="OrthoDB" id="372104at2157"/>
<reference evidence="6 7" key="1">
    <citation type="submission" date="2017-03" db="EMBL/GenBank/DDBJ databases">
        <title>Sulfur activation and transportation mechanism of thermophilic Archaea Acidianus manzaensis YN-25.</title>
        <authorList>
            <person name="Ma Y."/>
            <person name="Yang Y."/>
            <person name="Xia J."/>
        </authorList>
    </citation>
    <scope>NUCLEOTIDE SEQUENCE [LARGE SCALE GENOMIC DNA]</scope>
    <source>
        <strain evidence="6 7">YN-25</strain>
    </source>
</reference>
<keyword evidence="6" id="KW-0347">Helicase</keyword>
<dbReference type="EMBL" id="CP020477">
    <property type="protein sequence ID" value="ARM76587.1"/>
    <property type="molecule type" value="Genomic_DNA"/>
</dbReference>
<proteinExistence type="inferred from homology"/>
<organism evidence="6 7">
    <name type="scientific">Acidianus manzaensis</name>
    <dbReference type="NCBI Taxonomy" id="282676"/>
    <lineage>
        <taxon>Archaea</taxon>
        <taxon>Thermoproteota</taxon>
        <taxon>Thermoprotei</taxon>
        <taxon>Sulfolobales</taxon>
        <taxon>Sulfolobaceae</taxon>
        <taxon>Acidianus</taxon>
    </lineage>
</organism>
<evidence type="ECO:0000313" key="7">
    <source>
        <dbReference type="Proteomes" id="UP000193404"/>
    </source>
</evidence>
<dbReference type="AlphaFoldDB" id="A0A1W6K268"/>
<dbReference type="GO" id="GO:0004386">
    <property type="term" value="F:helicase activity"/>
    <property type="evidence" value="ECO:0007669"/>
    <property type="project" value="UniProtKB-KW"/>
</dbReference>
<dbReference type="Pfam" id="PF00271">
    <property type="entry name" value="Helicase_C"/>
    <property type="match status" value="1"/>
</dbReference>
<dbReference type="GeneID" id="41591566"/>
<comment type="similarity">
    <text evidence="3">Belongs to the Lhr helicase family. Lhr-Core subfamily.</text>
</comment>
<dbReference type="PROSITE" id="PS51194">
    <property type="entry name" value="HELICASE_CTER"/>
    <property type="match status" value="1"/>
</dbReference>
<evidence type="ECO:0000259" key="4">
    <source>
        <dbReference type="PROSITE" id="PS51192"/>
    </source>
</evidence>
<gene>
    <name evidence="6" type="ORF">B6F84_11535</name>
</gene>
<dbReference type="SUPFAM" id="SSF52540">
    <property type="entry name" value="P-loop containing nucleoside triphosphate hydrolases"/>
    <property type="match status" value="1"/>
</dbReference>
<dbReference type="SMART" id="SM00490">
    <property type="entry name" value="HELICc"/>
    <property type="match status" value="1"/>
</dbReference>
<dbReference type="GO" id="GO:0003677">
    <property type="term" value="F:DNA binding"/>
    <property type="evidence" value="ECO:0007669"/>
    <property type="project" value="TreeGrafter"/>
</dbReference>
<evidence type="ECO:0000313" key="6">
    <source>
        <dbReference type="EMBL" id="ARM76587.1"/>
    </source>
</evidence>
<keyword evidence="6" id="KW-0378">Hydrolase</keyword>
<dbReference type="GO" id="GO:0140097">
    <property type="term" value="F:catalytic activity, acting on DNA"/>
    <property type="evidence" value="ECO:0007669"/>
    <property type="project" value="UniProtKB-ARBA"/>
</dbReference>
<dbReference type="Gene3D" id="3.40.50.300">
    <property type="entry name" value="P-loop containing nucleotide triphosphate hydrolases"/>
    <property type="match status" value="2"/>
</dbReference>
<keyword evidence="1" id="KW-0547">Nucleotide-binding</keyword>
<keyword evidence="2" id="KW-0067">ATP-binding</keyword>